<sequence>MNQVHFTLTFTGAVDLEGNSFSDSNGAAMAVSQLRDNLESVVTLAVSDGLVTHNSEGTLDSHDYQIAINTASDPNRTFTYSFIRTDRDRVDALAILRLTALDHRIQSKEDAMETFEYTLTKWVQTTKEGFEAYEDSSRDFNIGDLAVLWPCAGLRLKLETAGLAIESLETVEPGQSQTFDHHPIDDDEIPKNGDEVFYKPRTGEEGEFVKIVSFGFPMAAVRGSDGQEFEVYPEELC</sequence>
<protein>
    <submittedName>
        <fullName evidence="1">Uncharacterized protein</fullName>
    </submittedName>
</protein>
<dbReference type="EMBL" id="LAZR01028473">
    <property type="protein sequence ID" value="KKL62490.1"/>
    <property type="molecule type" value="Genomic_DNA"/>
</dbReference>
<organism evidence="1">
    <name type="scientific">marine sediment metagenome</name>
    <dbReference type="NCBI Taxonomy" id="412755"/>
    <lineage>
        <taxon>unclassified sequences</taxon>
        <taxon>metagenomes</taxon>
        <taxon>ecological metagenomes</taxon>
    </lineage>
</organism>
<accession>A0A0F9FYP6</accession>
<dbReference type="AlphaFoldDB" id="A0A0F9FYP6"/>
<reference evidence="1" key="1">
    <citation type="journal article" date="2015" name="Nature">
        <title>Complex archaea that bridge the gap between prokaryotes and eukaryotes.</title>
        <authorList>
            <person name="Spang A."/>
            <person name="Saw J.H."/>
            <person name="Jorgensen S.L."/>
            <person name="Zaremba-Niedzwiedzka K."/>
            <person name="Martijn J."/>
            <person name="Lind A.E."/>
            <person name="van Eijk R."/>
            <person name="Schleper C."/>
            <person name="Guy L."/>
            <person name="Ettema T.J."/>
        </authorList>
    </citation>
    <scope>NUCLEOTIDE SEQUENCE</scope>
</reference>
<name>A0A0F9FYP6_9ZZZZ</name>
<gene>
    <name evidence="1" type="ORF">LCGC14_2184680</name>
</gene>
<proteinExistence type="predicted"/>
<evidence type="ECO:0000313" key="1">
    <source>
        <dbReference type="EMBL" id="KKL62490.1"/>
    </source>
</evidence>
<comment type="caution">
    <text evidence="1">The sequence shown here is derived from an EMBL/GenBank/DDBJ whole genome shotgun (WGS) entry which is preliminary data.</text>
</comment>